<dbReference type="Pfam" id="PF14361">
    <property type="entry name" value="RsbRD_N"/>
    <property type="match status" value="1"/>
</dbReference>
<evidence type="ECO:0000259" key="3">
    <source>
        <dbReference type="Pfam" id="PF14361"/>
    </source>
</evidence>
<dbReference type="STRING" id="644548.SCNU_07090"/>
<name>F1YH71_9ACTN</name>
<protein>
    <recommendedName>
        <fullName evidence="7">PucR family transcriptional regulator</fullName>
    </recommendedName>
</protein>
<dbReference type="InterPro" id="IPR025751">
    <property type="entry name" value="RsbRD_N_dom"/>
</dbReference>
<dbReference type="Pfam" id="PF13556">
    <property type="entry name" value="HTH_30"/>
    <property type="match status" value="1"/>
</dbReference>
<dbReference type="PANTHER" id="PTHR33744:SF1">
    <property type="entry name" value="DNA-BINDING TRANSCRIPTIONAL ACTIVATOR ADER"/>
    <property type="match status" value="1"/>
</dbReference>
<evidence type="ECO:0000313" key="5">
    <source>
        <dbReference type="EMBL" id="EGD55986.1"/>
    </source>
</evidence>
<evidence type="ECO:0000259" key="4">
    <source>
        <dbReference type="Pfam" id="PF17853"/>
    </source>
</evidence>
<comment type="similarity">
    <text evidence="1">Belongs to the CdaR family.</text>
</comment>
<evidence type="ECO:0000259" key="2">
    <source>
        <dbReference type="Pfam" id="PF13556"/>
    </source>
</evidence>
<dbReference type="EMBL" id="AEUD01000004">
    <property type="protein sequence ID" value="EGD55986.1"/>
    <property type="molecule type" value="Genomic_DNA"/>
</dbReference>
<keyword evidence="6" id="KW-1185">Reference proteome</keyword>
<evidence type="ECO:0000313" key="6">
    <source>
        <dbReference type="Proteomes" id="UP000035065"/>
    </source>
</evidence>
<dbReference type="Pfam" id="PF17853">
    <property type="entry name" value="GGDEF_2"/>
    <property type="match status" value="1"/>
</dbReference>
<evidence type="ECO:0008006" key="7">
    <source>
        <dbReference type="Google" id="ProtNLM"/>
    </source>
</evidence>
<organism evidence="5 6">
    <name type="scientific">Gordonia neofelifaecis NRRL B-59395</name>
    <dbReference type="NCBI Taxonomy" id="644548"/>
    <lineage>
        <taxon>Bacteria</taxon>
        <taxon>Bacillati</taxon>
        <taxon>Actinomycetota</taxon>
        <taxon>Actinomycetes</taxon>
        <taxon>Mycobacteriales</taxon>
        <taxon>Gordoniaceae</taxon>
        <taxon>Gordonia</taxon>
    </lineage>
</organism>
<sequence>MSDLVTQRAAAVGRKMREDLLGLSGGITDTLAGGIDQLDDDPVLVEMLGASVHGNVTNIVDMLAGDIPLSNLQPPTAAVEYALRLAQREIPSNALVRAYHMGQNYSLQVIYRIITEMNLPAQEALDLTAAVSESIYRYIDWITGYVFEAYENERRRWAGVNGTALTTTVHNLLASPESSADEFERDTAYRLDRVHQSAVLWIDDRSGVELAELDRIARRAAVASRSDGPPLVTPVDRSTVWVWVPYPGPRPRARSAESSSGLVFDRLPTGVRAAVGQRCSGAAGFRRSHEQALAALRVASVPGSPTGARIGYDDPGIAVSALLGQDVDTTAAWVREVLGDLASDSPATAPLRETLAVFLATADSHVRTAARLNLHRNTVKYRVDKALSMIGAERDRLDLAVSLTACELLGSLVLAAR</sequence>
<accession>F1YH71</accession>
<dbReference type="InterPro" id="IPR041522">
    <property type="entry name" value="CdaR_GGDEF"/>
</dbReference>
<feature type="domain" description="CdaR GGDEF-like" evidence="4">
    <location>
        <begin position="188"/>
        <end position="298"/>
    </location>
</feature>
<dbReference type="PANTHER" id="PTHR33744">
    <property type="entry name" value="CARBOHYDRATE DIACID REGULATOR"/>
    <property type="match status" value="1"/>
</dbReference>
<feature type="domain" description="PucR C-terminal helix-turn-helix" evidence="2">
    <location>
        <begin position="351"/>
        <end position="403"/>
    </location>
</feature>
<dbReference type="Gene3D" id="1.10.10.2840">
    <property type="entry name" value="PucR C-terminal helix-turn-helix domain"/>
    <property type="match status" value="1"/>
</dbReference>
<dbReference type="InterPro" id="IPR042070">
    <property type="entry name" value="PucR_C-HTH_sf"/>
</dbReference>
<dbReference type="OrthoDB" id="3663486at2"/>
<dbReference type="eggNOG" id="COG2508">
    <property type="taxonomic scope" value="Bacteria"/>
</dbReference>
<evidence type="ECO:0000256" key="1">
    <source>
        <dbReference type="ARBA" id="ARBA00006754"/>
    </source>
</evidence>
<dbReference type="Proteomes" id="UP000035065">
    <property type="component" value="Unassembled WGS sequence"/>
</dbReference>
<dbReference type="InterPro" id="IPR025736">
    <property type="entry name" value="PucR_C-HTH_dom"/>
</dbReference>
<dbReference type="AlphaFoldDB" id="F1YH71"/>
<dbReference type="InterPro" id="IPR051448">
    <property type="entry name" value="CdaR-like_regulators"/>
</dbReference>
<proteinExistence type="inferred from homology"/>
<feature type="domain" description="RsbT co-antagonist protein RsbRD N-terminal" evidence="3">
    <location>
        <begin position="29"/>
        <end position="160"/>
    </location>
</feature>
<gene>
    <name evidence="5" type="ORF">SCNU_07090</name>
</gene>
<reference evidence="5 6" key="1">
    <citation type="journal article" date="2011" name="J. Bacteriol.">
        <title>Draft Genome Sequence of Gordonia neofelifaecis NRRL B-59395, a Cholesterol-Degrading Actinomycete.</title>
        <authorList>
            <person name="Ge F."/>
            <person name="Li W."/>
            <person name="Chen G."/>
            <person name="Liu Y."/>
            <person name="Zhang G."/>
            <person name="Yong B."/>
            <person name="Wang Q."/>
            <person name="Wang N."/>
            <person name="Huang Z."/>
            <person name="Li W."/>
            <person name="Wang J."/>
            <person name="Wu C."/>
            <person name="Xie Q."/>
            <person name="Liu G."/>
        </authorList>
    </citation>
    <scope>NUCLEOTIDE SEQUENCE [LARGE SCALE GENOMIC DNA]</scope>
    <source>
        <strain evidence="5 6">NRRL B-59395</strain>
    </source>
</reference>
<dbReference type="RefSeq" id="WP_009678658.1">
    <property type="nucleotide sequence ID" value="NZ_AEUD01000004.1"/>
</dbReference>
<comment type="caution">
    <text evidence="5">The sequence shown here is derived from an EMBL/GenBank/DDBJ whole genome shotgun (WGS) entry which is preliminary data.</text>
</comment>